<evidence type="ECO:0000256" key="1">
    <source>
        <dbReference type="SAM" id="MobiDB-lite"/>
    </source>
</evidence>
<feature type="compositionally biased region" description="Polar residues" evidence="1">
    <location>
        <begin position="177"/>
        <end position="186"/>
    </location>
</feature>
<reference evidence="3" key="1">
    <citation type="journal article" date="2019" name="Environ. Microbiol.">
        <title>Fungal ecological strategies reflected in gene transcription - a case study of two litter decomposers.</title>
        <authorList>
            <person name="Barbi F."/>
            <person name="Kohler A."/>
            <person name="Barry K."/>
            <person name="Baskaran P."/>
            <person name="Daum C."/>
            <person name="Fauchery L."/>
            <person name="Ihrmark K."/>
            <person name="Kuo A."/>
            <person name="LaButti K."/>
            <person name="Lipzen A."/>
            <person name="Morin E."/>
            <person name="Grigoriev I.V."/>
            <person name="Henrissat B."/>
            <person name="Lindahl B."/>
            <person name="Martin F."/>
        </authorList>
    </citation>
    <scope>NUCLEOTIDE SEQUENCE</scope>
    <source>
        <strain evidence="3">JB14</strain>
    </source>
</reference>
<gene>
    <name evidence="3" type="ORF">BT96DRAFT_938122</name>
</gene>
<feature type="signal peptide" evidence="2">
    <location>
        <begin position="1"/>
        <end position="19"/>
    </location>
</feature>
<evidence type="ECO:0008006" key="5">
    <source>
        <dbReference type="Google" id="ProtNLM"/>
    </source>
</evidence>
<keyword evidence="2" id="KW-0732">Signal</keyword>
<evidence type="ECO:0000313" key="3">
    <source>
        <dbReference type="EMBL" id="KAE9401137.1"/>
    </source>
</evidence>
<feature type="compositionally biased region" description="Acidic residues" evidence="1">
    <location>
        <begin position="212"/>
        <end position="225"/>
    </location>
</feature>
<sequence length="316" mass="35488">MSLSKQMTFLSAAAHLILALYNGNKGGFIPIQLCFDVMSMVKNAYFCHQLTTRIDGAVQCVNILSEHPEWGGESRRLNVKVISKAKDNEVTSKYDHINPITWRGDVKVQNVLLLACWEEGRVIAEKELCEGVMEPPFECMEQEGGYDILCPLGKEKVILVSDLAVGEEEEGEDETHTYNGLKSESTVPEPAHKRFLKDAPSMNHVHQSDLAPDPEDVAADLESTQESEASGTRKHEAWRIRGYRKYAPPSLPDGIDLSELEKSEVILIEDPALTIIECEGQAFLALIKVRTILYNNRSHLGGLSYYQSKFYRKFVK</sequence>
<protein>
    <recommendedName>
        <fullName evidence="5">C2 NT-type domain-containing protein</fullName>
    </recommendedName>
</protein>
<dbReference type="EMBL" id="ML769449">
    <property type="protein sequence ID" value="KAE9401137.1"/>
    <property type="molecule type" value="Genomic_DNA"/>
</dbReference>
<evidence type="ECO:0000313" key="4">
    <source>
        <dbReference type="Proteomes" id="UP000799118"/>
    </source>
</evidence>
<organism evidence="3 4">
    <name type="scientific">Gymnopus androsaceus JB14</name>
    <dbReference type="NCBI Taxonomy" id="1447944"/>
    <lineage>
        <taxon>Eukaryota</taxon>
        <taxon>Fungi</taxon>
        <taxon>Dikarya</taxon>
        <taxon>Basidiomycota</taxon>
        <taxon>Agaricomycotina</taxon>
        <taxon>Agaricomycetes</taxon>
        <taxon>Agaricomycetidae</taxon>
        <taxon>Agaricales</taxon>
        <taxon>Marasmiineae</taxon>
        <taxon>Omphalotaceae</taxon>
        <taxon>Gymnopus</taxon>
    </lineage>
</organism>
<evidence type="ECO:0000256" key="2">
    <source>
        <dbReference type="SAM" id="SignalP"/>
    </source>
</evidence>
<name>A0A6A4HW39_9AGAR</name>
<accession>A0A6A4HW39</accession>
<feature type="chain" id="PRO_5025429918" description="C2 NT-type domain-containing protein" evidence="2">
    <location>
        <begin position="20"/>
        <end position="316"/>
    </location>
</feature>
<feature type="region of interest" description="Disordered" evidence="1">
    <location>
        <begin position="166"/>
        <end position="187"/>
    </location>
</feature>
<keyword evidence="4" id="KW-1185">Reference proteome</keyword>
<dbReference type="Proteomes" id="UP000799118">
    <property type="component" value="Unassembled WGS sequence"/>
</dbReference>
<dbReference type="AlphaFoldDB" id="A0A6A4HW39"/>
<feature type="region of interest" description="Disordered" evidence="1">
    <location>
        <begin position="204"/>
        <end position="234"/>
    </location>
</feature>
<proteinExistence type="predicted"/>
<dbReference type="OrthoDB" id="2940686at2759"/>